<name>A0A6A5VGG5_9PLEO</name>
<dbReference type="EMBL" id="ML976687">
    <property type="protein sequence ID" value="KAF1972377.1"/>
    <property type="molecule type" value="Genomic_DNA"/>
</dbReference>
<evidence type="ECO:0000313" key="3">
    <source>
        <dbReference type="Proteomes" id="UP000800036"/>
    </source>
</evidence>
<reference evidence="2" key="1">
    <citation type="journal article" date="2020" name="Stud. Mycol.">
        <title>101 Dothideomycetes genomes: a test case for predicting lifestyles and emergence of pathogens.</title>
        <authorList>
            <person name="Haridas S."/>
            <person name="Albert R."/>
            <person name="Binder M."/>
            <person name="Bloem J."/>
            <person name="Labutti K."/>
            <person name="Salamov A."/>
            <person name="Andreopoulos B."/>
            <person name="Baker S."/>
            <person name="Barry K."/>
            <person name="Bills G."/>
            <person name="Bluhm B."/>
            <person name="Cannon C."/>
            <person name="Castanera R."/>
            <person name="Culley D."/>
            <person name="Daum C."/>
            <person name="Ezra D."/>
            <person name="Gonzalez J."/>
            <person name="Henrissat B."/>
            <person name="Kuo A."/>
            <person name="Liang C."/>
            <person name="Lipzen A."/>
            <person name="Lutzoni F."/>
            <person name="Magnuson J."/>
            <person name="Mondo S."/>
            <person name="Nolan M."/>
            <person name="Ohm R."/>
            <person name="Pangilinan J."/>
            <person name="Park H.-J."/>
            <person name="Ramirez L."/>
            <person name="Alfaro M."/>
            <person name="Sun H."/>
            <person name="Tritt A."/>
            <person name="Yoshinaga Y."/>
            <person name="Zwiers L.-H."/>
            <person name="Turgeon B."/>
            <person name="Goodwin S."/>
            <person name="Spatafora J."/>
            <person name="Crous P."/>
            <person name="Grigoriev I."/>
        </authorList>
    </citation>
    <scope>NUCLEOTIDE SEQUENCE</scope>
    <source>
        <strain evidence="2">CBS 107.79</strain>
    </source>
</reference>
<keyword evidence="3" id="KW-1185">Reference proteome</keyword>
<dbReference type="AlphaFoldDB" id="A0A6A5VGG5"/>
<feature type="domain" description="PD-(D/E)XK nuclease-like" evidence="1">
    <location>
        <begin position="1"/>
        <end position="146"/>
    </location>
</feature>
<proteinExistence type="predicted"/>
<protein>
    <recommendedName>
        <fullName evidence="1">PD-(D/E)XK nuclease-like domain-containing protein</fullName>
    </recommendedName>
</protein>
<dbReference type="Proteomes" id="UP000800036">
    <property type="component" value="Unassembled WGS sequence"/>
</dbReference>
<evidence type="ECO:0000313" key="2">
    <source>
        <dbReference type="EMBL" id="KAF1972377.1"/>
    </source>
</evidence>
<dbReference type="OrthoDB" id="4161186at2759"/>
<dbReference type="Pfam" id="PF20516">
    <property type="entry name" value="PDDEXK_12"/>
    <property type="match status" value="1"/>
</dbReference>
<accession>A0A6A5VGG5</accession>
<gene>
    <name evidence="2" type="ORF">BU23DRAFT_162509</name>
</gene>
<sequence length="158" mass="17795">MIDYAITLGPSLLSKNEVLTRLAASPRPLHRTINPSDYSPLCYNPIAINIETKSPNGGKGYGEVQLPIWLMAYFNRLRTLTQNPVSTTLPLILVSDEHWKLMFTSDLEGEIQIIDAVDFGTAADIIGCYTILKALKLVIRWPEGTFLEWFSKRVLMPE</sequence>
<evidence type="ECO:0000259" key="1">
    <source>
        <dbReference type="Pfam" id="PF20516"/>
    </source>
</evidence>
<organism evidence="2 3">
    <name type="scientific">Bimuria novae-zelandiae CBS 107.79</name>
    <dbReference type="NCBI Taxonomy" id="1447943"/>
    <lineage>
        <taxon>Eukaryota</taxon>
        <taxon>Fungi</taxon>
        <taxon>Dikarya</taxon>
        <taxon>Ascomycota</taxon>
        <taxon>Pezizomycotina</taxon>
        <taxon>Dothideomycetes</taxon>
        <taxon>Pleosporomycetidae</taxon>
        <taxon>Pleosporales</taxon>
        <taxon>Massarineae</taxon>
        <taxon>Didymosphaeriaceae</taxon>
        <taxon>Bimuria</taxon>
    </lineage>
</organism>
<dbReference type="InterPro" id="IPR046797">
    <property type="entry name" value="PDDEXK_12"/>
</dbReference>